<keyword evidence="3" id="KW-1185">Reference proteome</keyword>
<proteinExistence type="predicted"/>
<evidence type="ECO:0000313" key="3">
    <source>
        <dbReference type="Proteomes" id="UP001628078"/>
    </source>
</evidence>
<dbReference type="EMBL" id="BQXO01000001">
    <property type="protein sequence ID" value="GKT04946.1"/>
    <property type="molecule type" value="Genomic_DNA"/>
</dbReference>
<accession>A0ABQ5JPA4</accession>
<dbReference type="InterPro" id="IPR000182">
    <property type="entry name" value="GNAT_dom"/>
</dbReference>
<dbReference type="SUPFAM" id="SSF55729">
    <property type="entry name" value="Acyl-CoA N-acyltransferases (Nat)"/>
    <property type="match status" value="1"/>
</dbReference>
<evidence type="ECO:0000313" key="2">
    <source>
        <dbReference type="EMBL" id="GKT04946.1"/>
    </source>
</evidence>
<reference evidence="2 3" key="1">
    <citation type="submission" date="2022-03" db="EMBL/GenBank/DDBJ databases">
        <title>Draft genome sequence of Furfurilactobacillus curtus JCM 31185.</title>
        <authorList>
            <person name="Suzuki S."/>
            <person name="Endo A."/>
            <person name="Kajikawa A."/>
        </authorList>
    </citation>
    <scope>NUCLEOTIDE SEQUENCE [LARGE SCALE GENOMIC DNA]</scope>
    <source>
        <strain evidence="2 3">JCM 31185</strain>
    </source>
</reference>
<dbReference type="InterPro" id="IPR016181">
    <property type="entry name" value="Acyl_CoA_acyltransferase"/>
</dbReference>
<dbReference type="RefSeq" id="WP_407882214.1">
    <property type="nucleotide sequence ID" value="NZ_BQXO01000001.1"/>
</dbReference>
<feature type="domain" description="N-acetyltransferase" evidence="1">
    <location>
        <begin position="6"/>
        <end position="146"/>
    </location>
</feature>
<name>A0ABQ5JPA4_9LACO</name>
<dbReference type="Gene3D" id="3.40.630.30">
    <property type="match status" value="1"/>
</dbReference>
<sequence>MQTMIQSFDDLTTYQLHTIYQARTDVFVVEQQCAYPEVDATDLIAYHVSIKDEQDELCAYCRLYPGLQGETWHIGRVLVRQQNRGHGLASQLLADGIAWLKSQQQVNQIELDAQVYLVPFYQRIGFKLVGQPFDDYGIQHQHMRLQ</sequence>
<comment type="caution">
    <text evidence="2">The sequence shown here is derived from an EMBL/GenBank/DDBJ whole genome shotgun (WGS) entry which is preliminary data.</text>
</comment>
<protein>
    <submittedName>
        <fullName evidence="2">GNAT family acetyltransferase</fullName>
    </submittedName>
</protein>
<dbReference type="Proteomes" id="UP001628078">
    <property type="component" value="Unassembled WGS sequence"/>
</dbReference>
<dbReference type="Pfam" id="PF13673">
    <property type="entry name" value="Acetyltransf_10"/>
    <property type="match status" value="1"/>
</dbReference>
<dbReference type="CDD" id="cd04301">
    <property type="entry name" value="NAT_SF"/>
    <property type="match status" value="1"/>
</dbReference>
<gene>
    <name evidence="2" type="ORF">JCM31185_02350</name>
</gene>
<dbReference type="PROSITE" id="PS51186">
    <property type="entry name" value="GNAT"/>
    <property type="match status" value="1"/>
</dbReference>
<evidence type="ECO:0000259" key="1">
    <source>
        <dbReference type="PROSITE" id="PS51186"/>
    </source>
</evidence>
<organism evidence="2 3">
    <name type="scientific">Furfurilactobacillus curtus</name>
    <dbReference type="NCBI Taxonomy" id="1746200"/>
    <lineage>
        <taxon>Bacteria</taxon>
        <taxon>Bacillati</taxon>
        <taxon>Bacillota</taxon>
        <taxon>Bacilli</taxon>
        <taxon>Lactobacillales</taxon>
        <taxon>Lactobacillaceae</taxon>
        <taxon>Furfurilactobacillus</taxon>
    </lineage>
</organism>